<dbReference type="RefSeq" id="XP_018711674.1">
    <property type="nucleotide sequence ID" value="XM_018858844.1"/>
</dbReference>
<keyword evidence="4" id="KW-1185">Reference proteome</keyword>
<evidence type="ECO:0008006" key="5">
    <source>
        <dbReference type="Google" id="ProtNLM"/>
    </source>
</evidence>
<dbReference type="GeneID" id="30031820"/>
<name>A0A1A0HAK7_9ASCO</name>
<organism evidence="3 4">
    <name type="scientific">Metschnikowia bicuspidata var. bicuspidata NRRL YB-4993</name>
    <dbReference type="NCBI Taxonomy" id="869754"/>
    <lineage>
        <taxon>Eukaryota</taxon>
        <taxon>Fungi</taxon>
        <taxon>Dikarya</taxon>
        <taxon>Ascomycota</taxon>
        <taxon>Saccharomycotina</taxon>
        <taxon>Pichiomycetes</taxon>
        <taxon>Metschnikowiaceae</taxon>
        <taxon>Metschnikowia</taxon>
    </lineage>
</organism>
<dbReference type="AlphaFoldDB" id="A0A1A0HAK7"/>
<dbReference type="PANTHER" id="PTHR16184">
    <property type="entry name" value="ELONGATOR COMPLEX PROTEIN 6"/>
    <property type="match status" value="1"/>
</dbReference>
<dbReference type="PANTHER" id="PTHR16184:SF6">
    <property type="entry name" value="ELONGATOR COMPLEX PROTEIN 6"/>
    <property type="match status" value="1"/>
</dbReference>
<reference evidence="3 4" key="1">
    <citation type="submission" date="2016-05" db="EMBL/GenBank/DDBJ databases">
        <title>Comparative genomics of biotechnologically important yeasts.</title>
        <authorList>
            <consortium name="DOE Joint Genome Institute"/>
            <person name="Riley R."/>
            <person name="Haridas S."/>
            <person name="Wolfe K.H."/>
            <person name="Lopes M.R."/>
            <person name="Hittinger C.T."/>
            <person name="Goker M."/>
            <person name="Salamov A."/>
            <person name="Wisecaver J."/>
            <person name="Long T.M."/>
            <person name="Aerts A.L."/>
            <person name="Barry K."/>
            <person name="Choi C."/>
            <person name="Clum A."/>
            <person name="Coughlan A.Y."/>
            <person name="Deshpande S."/>
            <person name="Douglass A.P."/>
            <person name="Hanson S.J."/>
            <person name="Klenk H.-P."/>
            <person name="LaButti K."/>
            <person name="Lapidus A."/>
            <person name="Lindquist E."/>
            <person name="Lipzen A."/>
            <person name="Meier-kolthoff J.P."/>
            <person name="Ohm R.A."/>
            <person name="Otillar R.P."/>
            <person name="Pangilinan J."/>
            <person name="Peng Y."/>
            <person name="Rokas A."/>
            <person name="Rosa C.A."/>
            <person name="Scheuner C."/>
            <person name="Sibirny A.A."/>
            <person name="Slot J.C."/>
            <person name="Stielow J.B."/>
            <person name="Sun H."/>
            <person name="Kurtzman C.P."/>
            <person name="Blackwell M."/>
            <person name="Grigoriev I.V."/>
            <person name="Jeffries T.W."/>
        </authorList>
    </citation>
    <scope>NUCLEOTIDE SEQUENCE [LARGE SCALE GENOMIC DNA]</scope>
    <source>
        <strain evidence="3 4">NRRL YB-4993</strain>
    </source>
</reference>
<evidence type="ECO:0000256" key="1">
    <source>
        <dbReference type="ARBA" id="ARBA00005043"/>
    </source>
</evidence>
<accession>A0A1A0HAK7</accession>
<dbReference type="CDD" id="cd19495">
    <property type="entry name" value="Elp6"/>
    <property type="match status" value="1"/>
</dbReference>
<dbReference type="UniPathway" id="UPA00988"/>
<dbReference type="Gene3D" id="3.40.50.300">
    <property type="entry name" value="P-loop containing nucleotide triphosphate hydrolases"/>
    <property type="match status" value="1"/>
</dbReference>
<evidence type="ECO:0000256" key="2">
    <source>
        <dbReference type="ARBA" id="ARBA00008837"/>
    </source>
</evidence>
<comment type="similarity">
    <text evidence="2">Belongs to the ELP6 family.</text>
</comment>
<dbReference type="OrthoDB" id="9995306at2759"/>
<dbReference type="InterPro" id="IPR018627">
    <property type="entry name" value="ELP6"/>
</dbReference>
<dbReference type="InterPro" id="IPR027417">
    <property type="entry name" value="P-loop_NTPase"/>
</dbReference>
<gene>
    <name evidence="3" type="ORF">METBIDRAFT_78212</name>
</gene>
<protein>
    <recommendedName>
        <fullName evidence="5">Elongator complex protein 6</fullName>
    </recommendedName>
</protein>
<proteinExistence type="inferred from homology"/>
<dbReference type="GO" id="GO:0033588">
    <property type="term" value="C:elongator holoenzyme complex"/>
    <property type="evidence" value="ECO:0007669"/>
    <property type="project" value="InterPro"/>
</dbReference>
<comment type="caution">
    <text evidence="3">The sequence shown here is derived from an EMBL/GenBank/DDBJ whole genome shotgun (WGS) entry which is preliminary data.</text>
</comment>
<dbReference type="Proteomes" id="UP000092555">
    <property type="component" value="Unassembled WGS sequence"/>
</dbReference>
<sequence>MSRQQQDLVFFDDNSLISEKSFAPHNHVLHVITHSDSTQPAWLVHSLIETCLVGTASLVNRDLSPTLTPKALVTYVSFLHTEEFLIKNCRKLGLDLGTASDFHFVDCFQDLFSKIITHPSEAKNEVGDMFSQITKKLQADPNGNKVVIVHSPEILLAATHILSNDLIHHLQNINRSCNTLFVVSNTDSSLIDLSSSNPSDPVFRITDFYVKLHHKSSLNVNLLPLATGKAKDITGSLIISKGALPYDDSVSVLEKEYVFHMSKEANVKIFFR</sequence>
<comment type="pathway">
    <text evidence="1">tRNA modification; 5-methoxycarbonylmethyl-2-thiouridine-tRNA biosynthesis.</text>
</comment>
<evidence type="ECO:0000313" key="4">
    <source>
        <dbReference type="Proteomes" id="UP000092555"/>
    </source>
</evidence>
<dbReference type="STRING" id="869754.A0A1A0HAK7"/>
<dbReference type="EMBL" id="LXTC01000003">
    <property type="protein sequence ID" value="OBA21164.1"/>
    <property type="molecule type" value="Genomic_DNA"/>
</dbReference>
<evidence type="ECO:0000313" key="3">
    <source>
        <dbReference type="EMBL" id="OBA21164.1"/>
    </source>
</evidence>
<dbReference type="GO" id="GO:0002098">
    <property type="term" value="P:tRNA wobble uridine modification"/>
    <property type="evidence" value="ECO:0007669"/>
    <property type="project" value="InterPro"/>
</dbReference>